<dbReference type="AlphaFoldDB" id="A0A0S4WVJ3"/>
<reference evidence="3" key="1">
    <citation type="submission" date="2015-10" db="EMBL/GenBank/DDBJ databases">
        <authorList>
            <person name="Gilbert D.G."/>
        </authorList>
    </citation>
    <scope>NUCLEOTIDE SEQUENCE</scope>
    <source>
        <strain evidence="3">Phyl III-seqv23</strain>
    </source>
</reference>
<dbReference type="EMBL" id="LN899820">
    <property type="protein sequence ID" value="CUV55380.1"/>
    <property type="molecule type" value="Genomic_DNA"/>
</dbReference>
<evidence type="ECO:0000313" key="2">
    <source>
        <dbReference type="EMBL" id="CUV44296.1"/>
    </source>
</evidence>
<name>A0A0S4WVJ3_RALSL</name>
<dbReference type="EMBL" id="LN899827">
    <property type="protein sequence ID" value="CUV44296.1"/>
    <property type="molecule type" value="Genomic_DNA"/>
</dbReference>
<feature type="compositionally biased region" description="Basic and acidic residues" evidence="1">
    <location>
        <begin position="19"/>
        <end position="28"/>
    </location>
</feature>
<evidence type="ECO:0000256" key="1">
    <source>
        <dbReference type="SAM" id="MobiDB-lite"/>
    </source>
</evidence>
<feature type="compositionally biased region" description="Basic and acidic residues" evidence="1">
    <location>
        <begin position="81"/>
        <end position="90"/>
    </location>
</feature>
<accession>A0A0S4WVJ3</accession>
<proteinExistence type="predicted"/>
<sequence>MRRINRPGRHVPIVGAEVRPPHQEDRSNLRAPHRPRTDTATLWHGARLMRSLVGHVDCDVAPSPGVMARGADCRRRHNRQRERSASRPEC</sequence>
<protein>
    <submittedName>
        <fullName evidence="3">Uncharacterized protein</fullName>
    </submittedName>
</protein>
<feature type="region of interest" description="Disordered" evidence="1">
    <location>
        <begin position="64"/>
        <end position="90"/>
    </location>
</feature>
<gene>
    <name evidence="3" type="ORF">RUN215_v1_480036</name>
    <name evidence="2" type="ORF">TO10_v1_150035</name>
</gene>
<evidence type="ECO:0000313" key="3">
    <source>
        <dbReference type="EMBL" id="CUV55380.1"/>
    </source>
</evidence>
<organism evidence="3">
    <name type="scientific">Ralstonia solanacearum</name>
    <name type="common">Pseudomonas solanacearum</name>
    <dbReference type="NCBI Taxonomy" id="305"/>
    <lineage>
        <taxon>Bacteria</taxon>
        <taxon>Pseudomonadati</taxon>
        <taxon>Pseudomonadota</taxon>
        <taxon>Betaproteobacteria</taxon>
        <taxon>Burkholderiales</taxon>
        <taxon>Burkholderiaceae</taxon>
        <taxon>Ralstonia</taxon>
        <taxon>Ralstonia solanacearum species complex</taxon>
    </lineage>
</organism>
<feature type="region of interest" description="Disordered" evidence="1">
    <location>
        <begin position="1"/>
        <end position="37"/>
    </location>
</feature>